<dbReference type="EMBL" id="BAEH01000075">
    <property type="protein sequence ID" value="GAB19143.1"/>
    <property type="molecule type" value="Genomic_DNA"/>
</dbReference>
<organism evidence="1 2">
    <name type="scientific">Gordonia effusa NBRC 100432</name>
    <dbReference type="NCBI Taxonomy" id="1077974"/>
    <lineage>
        <taxon>Bacteria</taxon>
        <taxon>Bacillati</taxon>
        <taxon>Actinomycetota</taxon>
        <taxon>Actinomycetes</taxon>
        <taxon>Mycobacteriales</taxon>
        <taxon>Gordoniaceae</taxon>
        <taxon>Gordonia</taxon>
    </lineage>
</organism>
<protein>
    <submittedName>
        <fullName evidence="1">Uncharacterized protein</fullName>
    </submittedName>
</protein>
<dbReference type="STRING" id="1077974.GOEFS_075_00640"/>
<evidence type="ECO:0000313" key="2">
    <source>
        <dbReference type="Proteomes" id="UP000035034"/>
    </source>
</evidence>
<sequence length="91" mass="9980">MSQQGPAAHGYQIRVTRTAAYQRDAGRMLLVVDRRDRRRAVEDGSYQVPGPCRASMITRGEHPERQRTVATAGRRDGGTAARVIGADAEDT</sequence>
<dbReference type="AlphaFoldDB" id="H0R238"/>
<reference evidence="1 2" key="1">
    <citation type="submission" date="2011-12" db="EMBL/GenBank/DDBJ databases">
        <title>Whole genome shotgun sequence of Gordonia effusa NBRC 100432.</title>
        <authorList>
            <person name="Yoshida I."/>
            <person name="Takarada H."/>
            <person name="Hosoyama A."/>
            <person name="Tsuchikane K."/>
            <person name="Katsumata H."/>
            <person name="Yamazaki S."/>
            <person name="Fujita N."/>
        </authorList>
    </citation>
    <scope>NUCLEOTIDE SEQUENCE [LARGE SCALE GENOMIC DNA]</scope>
    <source>
        <strain evidence="1 2">NBRC 100432</strain>
    </source>
</reference>
<dbReference type="Proteomes" id="UP000035034">
    <property type="component" value="Unassembled WGS sequence"/>
</dbReference>
<evidence type="ECO:0000313" key="1">
    <source>
        <dbReference type="EMBL" id="GAB19143.1"/>
    </source>
</evidence>
<proteinExistence type="predicted"/>
<keyword evidence="2" id="KW-1185">Reference proteome</keyword>
<comment type="caution">
    <text evidence="1">The sequence shown here is derived from an EMBL/GenBank/DDBJ whole genome shotgun (WGS) entry which is preliminary data.</text>
</comment>
<accession>H0R238</accession>
<name>H0R238_9ACTN</name>
<gene>
    <name evidence="1" type="ORF">GOEFS_075_00640</name>
</gene>